<gene>
    <name evidence="4" type="ORF">HA222_02745</name>
</gene>
<feature type="domain" description="Beta-Casp" evidence="3">
    <location>
        <begin position="230"/>
        <end position="340"/>
    </location>
</feature>
<evidence type="ECO:0000259" key="2">
    <source>
        <dbReference type="SMART" id="SM00849"/>
    </source>
</evidence>
<dbReference type="EMBL" id="DUFW01000042">
    <property type="protein sequence ID" value="HIH21554.1"/>
    <property type="molecule type" value="Genomic_DNA"/>
</dbReference>
<evidence type="ECO:0000256" key="1">
    <source>
        <dbReference type="ARBA" id="ARBA00022801"/>
    </source>
</evidence>
<name>A0A7J4JVQ7_9ARCH</name>
<dbReference type="SMART" id="SM00849">
    <property type="entry name" value="Lactamase_B"/>
    <property type="match status" value="1"/>
</dbReference>
<keyword evidence="1 4" id="KW-0378">Hydrolase</keyword>
<dbReference type="Pfam" id="PF23023">
    <property type="entry name" value="Anti-Pycsar_Apyc1"/>
    <property type="match status" value="1"/>
</dbReference>
<sequence>MKFQCLGAGLEVGRSSFLLDSGDKLLLDDGIKLGTEKTEFPLKPASNLDAVIISHAHLDHSGNLPSLFSNNHSMAFMTPATLEISKLLWFDSLKIAGLEGFDSGYSKDDVRKLERFTFQIGYKNHVQVAQNTALEFYDAGHISGSALTKLYLPSGKTLLYTGDFNAAETRLYHKADLKCGKIDYLIMESTYGDRNHPPRLQTEKAFAESVIETLDNGGHALVSAFAVGRSQELIDVLEERKLNVPVYLDGMGQKAARIMLDYPSLLKNPKFLKKALLKARWVKNEAMRSKALKEPSVIVTTSGMLQGGPVLYYLKKLYNDERSRLFLTGFQVEGTPGRTLLDTGRIEVDRELLQVRMKVEKYDFSAHSDHDCLLHTVEKLSPEKIVLVHGDAQVVQAFQKELHSKGFEVFAPRTGEELVL</sequence>
<dbReference type="PANTHER" id="PTHR11203">
    <property type="entry name" value="CLEAVAGE AND POLYADENYLATION SPECIFICITY FACTOR FAMILY MEMBER"/>
    <property type="match status" value="1"/>
</dbReference>
<feature type="domain" description="Metallo-beta-lactamase" evidence="2">
    <location>
        <begin position="13"/>
        <end position="219"/>
    </location>
</feature>
<evidence type="ECO:0000313" key="4">
    <source>
        <dbReference type="EMBL" id="HIH21554.1"/>
    </source>
</evidence>
<dbReference type="InterPro" id="IPR050698">
    <property type="entry name" value="MBL"/>
</dbReference>
<dbReference type="GO" id="GO:0004521">
    <property type="term" value="F:RNA endonuclease activity"/>
    <property type="evidence" value="ECO:0007669"/>
    <property type="project" value="TreeGrafter"/>
</dbReference>
<dbReference type="CDD" id="cd16295">
    <property type="entry name" value="TTHA0252-CPSF-like_MBL-fold"/>
    <property type="match status" value="1"/>
</dbReference>
<dbReference type="InterPro" id="IPR001279">
    <property type="entry name" value="Metallo-B-lactamas"/>
</dbReference>
<dbReference type="Proteomes" id="UP000590964">
    <property type="component" value="Unassembled WGS sequence"/>
</dbReference>
<dbReference type="SUPFAM" id="SSF56281">
    <property type="entry name" value="Metallo-hydrolase/oxidoreductase"/>
    <property type="match status" value="1"/>
</dbReference>
<dbReference type="Pfam" id="PF10996">
    <property type="entry name" value="Beta-Casp"/>
    <property type="match status" value="1"/>
</dbReference>
<dbReference type="Gene3D" id="3.40.50.10890">
    <property type="match status" value="1"/>
</dbReference>
<dbReference type="InterPro" id="IPR036866">
    <property type="entry name" value="RibonucZ/Hydroxyglut_hydro"/>
</dbReference>
<accession>A0A7J4JVQ7</accession>
<dbReference type="InterPro" id="IPR022712">
    <property type="entry name" value="Beta_Casp"/>
</dbReference>
<dbReference type="AlphaFoldDB" id="A0A7J4JVQ7"/>
<reference evidence="5" key="1">
    <citation type="journal article" date="2020" name="bioRxiv">
        <title>A rank-normalized archaeal taxonomy based on genome phylogeny resolves widespread incomplete and uneven classifications.</title>
        <authorList>
            <person name="Rinke C."/>
            <person name="Chuvochina M."/>
            <person name="Mussig A.J."/>
            <person name="Chaumeil P.-A."/>
            <person name="Waite D.W."/>
            <person name="Whitman W.B."/>
            <person name="Parks D.H."/>
            <person name="Hugenholtz P."/>
        </authorList>
    </citation>
    <scope>NUCLEOTIDE SEQUENCE [LARGE SCALE GENOMIC DNA]</scope>
</reference>
<dbReference type="SMART" id="SM01027">
    <property type="entry name" value="Beta-Casp"/>
    <property type="match status" value="1"/>
</dbReference>
<dbReference type="Gene3D" id="3.60.15.10">
    <property type="entry name" value="Ribonuclease Z/Hydroxyacylglutathione hydrolase-like"/>
    <property type="match status" value="1"/>
</dbReference>
<dbReference type="InterPro" id="IPR011108">
    <property type="entry name" value="RMMBL"/>
</dbReference>
<organism evidence="4 5">
    <name type="scientific">Candidatus Iainarchaeum sp</name>
    <dbReference type="NCBI Taxonomy" id="3101447"/>
    <lineage>
        <taxon>Archaea</taxon>
        <taxon>Candidatus Iainarchaeota</taxon>
        <taxon>Candidatus Iainarchaeia</taxon>
        <taxon>Candidatus Iainarchaeales</taxon>
        <taxon>Candidatus Iainarchaeaceae</taxon>
        <taxon>Candidatus Iainarchaeum</taxon>
    </lineage>
</organism>
<evidence type="ECO:0000259" key="3">
    <source>
        <dbReference type="SMART" id="SM01027"/>
    </source>
</evidence>
<dbReference type="Pfam" id="PF07521">
    <property type="entry name" value="RMMBL"/>
    <property type="match status" value="1"/>
</dbReference>
<comment type="caution">
    <text evidence="4">The sequence shown here is derived from an EMBL/GenBank/DDBJ whole genome shotgun (WGS) entry which is preliminary data.</text>
</comment>
<evidence type="ECO:0000313" key="5">
    <source>
        <dbReference type="Proteomes" id="UP000590964"/>
    </source>
</evidence>
<proteinExistence type="predicted"/>
<protein>
    <submittedName>
        <fullName evidence="4">MBL fold metallo-hydrolase</fullName>
    </submittedName>
</protein>
<dbReference type="PANTHER" id="PTHR11203:SF52">
    <property type="entry name" value="MRNA 3-END PROCESSING FACTOR"/>
    <property type="match status" value="1"/>
</dbReference>
<dbReference type="GO" id="GO:0016787">
    <property type="term" value="F:hydrolase activity"/>
    <property type="evidence" value="ECO:0007669"/>
    <property type="project" value="UniProtKB-KW"/>
</dbReference>